<keyword evidence="4" id="KW-0798">TonB box</keyword>
<dbReference type="InterPro" id="IPR000531">
    <property type="entry name" value="Beta-barrel_TonB"/>
</dbReference>
<comment type="subcellular location">
    <subcellularLocation>
        <location evidence="1">Cell outer membrane</location>
        <topology evidence="1">Multi-pass membrane protein</topology>
    </subcellularLocation>
</comment>
<protein>
    <submittedName>
        <fullName evidence="9">TonB-dependent receptor</fullName>
    </submittedName>
</protein>
<dbReference type="Gene3D" id="2.40.170.20">
    <property type="entry name" value="TonB-dependent receptor, beta-barrel domain"/>
    <property type="match status" value="1"/>
</dbReference>
<accession>A0A1W1CGR6</accession>
<proteinExistence type="predicted"/>
<evidence type="ECO:0000256" key="2">
    <source>
        <dbReference type="ARBA" id="ARBA00022448"/>
    </source>
</evidence>
<reference evidence="9" key="1">
    <citation type="submission" date="2016-10" db="EMBL/GenBank/DDBJ databases">
        <authorList>
            <person name="de Groot N.N."/>
        </authorList>
    </citation>
    <scope>NUCLEOTIDE SEQUENCE</scope>
</reference>
<feature type="domain" description="TonB-dependent receptor-like beta-barrel" evidence="7">
    <location>
        <begin position="227"/>
        <end position="641"/>
    </location>
</feature>
<dbReference type="InterPro" id="IPR039426">
    <property type="entry name" value="TonB-dep_rcpt-like"/>
</dbReference>
<keyword evidence="3" id="KW-0812">Transmembrane</keyword>
<keyword evidence="5" id="KW-0472">Membrane</keyword>
<dbReference type="Pfam" id="PF00593">
    <property type="entry name" value="TonB_dep_Rec_b-barrel"/>
    <property type="match status" value="1"/>
</dbReference>
<dbReference type="AlphaFoldDB" id="A0A1W1CGR6"/>
<evidence type="ECO:0000259" key="8">
    <source>
        <dbReference type="Pfam" id="PF07715"/>
    </source>
</evidence>
<dbReference type="PANTHER" id="PTHR30069:SF49">
    <property type="entry name" value="OUTER MEMBRANE PROTEIN C"/>
    <property type="match status" value="1"/>
</dbReference>
<dbReference type="GO" id="GO:0009279">
    <property type="term" value="C:cell outer membrane"/>
    <property type="evidence" value="ECO:0007669"/>
    <property type="project" value="UniProtKB-SubCell"/>
</dbReference>
<name>A0A1W1CGR6_9ZZZZ</name>
<evidence type="ECO:0000259" key="7">
    <source>
        <dbReference type="Pfam" id="PF00593"/>
    </source>
</evidence>
<dbReference type="SUPFAM" id="SSF56935">
    <property type="entry name" value="Porins"/>
    <property type="match status" value="1"/>
</dbReference>
<evidence type="ECO:0000256" key="4">
    <source>
        <dbReference type="ARBA" id="ARBA00023077"/>
    </source>
</evidence>
<gene>
    <name evidence="9" type="ORF">MNB_SV-6-345</name>
</gene>
<dbReference type="GO" id="GO:0044718">
    <property type="term" value="P:siderophore transmembrane transport"/>
    <property type="evidence" value="ECO:0007669"/>
    <property type="project" value="TreeGrafter"/>
</dbReference>
<dbReference type="EMBL" id="FPHC01000071">
    <property type="protein sequence ID" value="SFV64902.1"/>
    <property type="molecule type" value="Genomic_DNA"/>
</dbReference>
<evidence type="ECO:0000256" key="6">
    <source>
        <dbReference type="ARBA" id="ARBA00023237"/>
    </source>
</evidence>
<dbReference type="GO" id="GO:0015344">
    <property type="term" value="F:siderophore uptake transmembrane transporter activity"/>
    <property type="evidence" value="ECO:0007669"/>
    <property type="project" value="TreeGrafter"/>
</dbReference>
<evidence type="ECO:0000256" key="5">
    <source>
        <dbReference type="ARBA" id="ARBA00023136"/>
    </source>
</evidence>
<keyword evidence="6" id="KW-0998">Cell outer membrane</keyword>
<dbReference type="PANTHER" id="PTHR30069">
    <property type="entry name" value="TONB-DEPENDENT OUTER MEMBRANE RECEPTOR"/>
    <property type="match status" value="1"/>
</dbReference>
<evidence type="ECO:0000256" key="1">
    <source>
        <dbReference type="ARBA" id="ARBA00004571"/>
    </source>
</evidence>
<feature type="domain" description="TonB-dependent receptor plug" evidence="8">
    <location>
        <begin position="36"/>
        <end position="129"/>
    </location>
</feature>
<sequence length="683" mass="75898">MIKNRLYLSIACASLLYGAEAELGTIDVEASIDTEVIKDIHGEDIKSADVAEALYKQSPSVALQRRSGIANDIIVRGQNKDNIAVTIDGAKIHGACPNRMDPPISHILANNIDYIEVDQGPFSVEDFGALSAGIKIHTIKPSKEVHGDLNLNFGSWGYQKGSFSASGGVGSVRFLISGSAEQSGQYKDGDGDDFVGQIEKNINEGKVPKSAQYQPKYQDMDAYEKKTAMAKLFWDITDNQELRLGYTANRSDNILYPSSKMDALYDDSDIFTAEYIARDLGKYSKELNINIYNTTVEHPMSTMYRKSAAMMGFEMTHKLDTDVKGAKVKNSFELDNHTITAGVDYSLRNWDGGYYKNGIPLPEMKFHSIYDVDTENIAFFVSDKIRFDKLVVDVGLRYDDTAVTSASTKQQDNDYSELNGYITATYHSDDSSSYFVGVGKSSRVPDAKELYWIGSKGNPVGTPDLDATINYEIDAGIDKQFENSSFKAKIFYSMLDNFIAFNADSVKTISINDTPTPITWNAYENVDATVYGIELSGTYIATESLYFDYSLSYQVGEKSTPLTGQTGTNMPNIPPLKILAAINYDYDDTLNMRAEVVAADSWSEFDAENGEQELDAYAVLNIKATKTLYHSFDITVGVDNLFDETYAISNTYKDLILLATPGNEVMLMNEPGRYIYTNLRYKF</sequence>
<dbReference type="InterPro" id="IPR012910">
    <property type="entry name" value="Plug_dom"/>
</dbReference>
<evidence type="ECO:0000256" key="3">
    <source>
        <dbReference type="ARBA" id="ARBA00022692"/>
    </source>
</evidence>
<dbReference type="Pfam" id="PF07715">
    <property type="entry name" value="Plug"/>
    <property type="match status" value="1"/>
</dbReference>
<dbReference type="InterPro" id="IPR036942">
    <property type="entry name" value="Beta-barrel_TonB_sf"/>
</dbReference>
<dbReference type="Gene3D" id="2.170.130.10">
    <property type="entry name" value="TonB-dependent receptor, plug domain"/>
    <property type="match status" value="1"/>
</dbReference>
<keyword evidence="9" id="KW-0675">Receptor</keyword>
<organism evidence="9">
    <name type="scientific">hydrothermal vent metagenome</name>
    <dbReference type="NCBI Taxonomy" id="652676"/>
    <lineage>
        <taxon>unclassified sequences</taxon>
        <taxon>metagenomes</taxon>
        <taxon>ecological metagenomes</taxon>
    </lineage>
</organism>
<dbReference type="PROSITE" id="PS52016">
    <property type="entry name" value="TONB_DEPENDENT_REC_3"/>
    <property type="match status" value="1"/>
</dbReference>
<keyword evidence="2" id="KW-0813">Transport</keyword>
<evidence type="ECO:0000313" key="9">
    <source>
        <dbReference type="EMBL" id="SFV64902.1"/>
    </source>
</evidence>
<dbReference type="InterPro" id="IPR037066">
    <property type="entry name" value="Plug_dom_sf"/>
</dbReference>
<dbReference type="CDD" id="cd01347">
    <property type="entry name" value="ligand_gated_channel"/>
    <property type="match status" value="1"/>
</dbReference>